<dbReference type="NCBIfam" id="TIGR03596">
    <property type="entry name" value="GTPase_YlqF"/>
    <property type="match status" value="1"/>
</dbReference>
<dbReference type="STRING" id="1120989.SAMN02745227_00171"/>
<name>A0A1M6KLZ0_9FIRM</name>
<evidence type="ECO:0000256" key="3">
    <source>
        <dbReference type="ARBA" id="ARBA00023134"/>
    </source>
</evidence>
<dbReference type="PIRSF" id="PIRSF006230">
    <property type="entry name" value="MG442"/>
    <property type="match status" value="1"/>
</dbReference>
<evidence type="ECO:0000259" key="6">
    <source>
        <dbReference type="PROSITE" id="PS51721"/>
    </source>
</evidence>
<feature type="binding site" evidence="5">
    <location>
        <position position="174"/>
    </location>
    <ligand>
        <name>GTP</name>
        <dbReference type="ChEBI" id="CHEBI:37565"/>
    </ligand>
</feature>
<organism evidence="7 8">
    <name type="scientific">Anaerobranca californiensis DSM 14826</name>
    <dbReference type="NCBI Taxonomy" id="1120989"/>
    <lineage>
        <taxon>Bacteria</taxon>
        <taxon>Bacillati</taxon>
        <taxon>Bacillota</taxon>
        <taxon>Clostridia</taxon>
        <taxon>Eubacteriales</taxon>
        <taxon>Proteinivoracaceae</taxon>
        <taxon>Anaerobranca</taxon>
    </lineage>
</organism>
<dbReference type="GO" id="GO:0006412">
    <property type="term" value="P:translation"/>
    <property type="evidence" value="ECO:0007669"/>
    <property type="project" value="TreeGrafter"/>
</dbReference>
<keyword evidence="2 4" id="KW-0547">Nucleotide-binding</keyword>
<dbReference type="InterPro" id="IPR006073">
    <property type="entry name" value="GTP-bd"/>
</dbReference>
<keyword evidence="4" id="KW-0963">Cytoplasm</keyword>
<dbReference type="OrthoDB" id="9779790at2"/>
<dbReference type="Pfam" id="PF01926">
    <property type="entry name" value="MMR_HSR1"/>
    <property type="match status" value="1"/>
</dbReference>
<dbReference type="CDD" id="cd01856">
    <property type="entry name" value="YlqF"/>
    <property type="match status" value="1"/>
</dbReference>
<dbReference type="PROSITE" id="PS51721">
    <property type="entry name" value="G_CP"/>
    <property type="match status" value="1"/>
</dbReference>
<evidence type="ECO:0000256" key="4">
    <source>
        <dbReference type="PIRNR" id="PIRNR006230"/>
    </source>
</evidence>
<comment type="similarity">
    <text evidence="4">Belongs to the TRAFAC class YlqF/YawG GTPase family. MTG1 subfamily.</text>
</comment>
<dbReference type="RefSeq" id="WP_072905420.1">
    <property type="nucleotide sequence ID" value="NZ_FRAI01000005.1"/>
</dbReference>
<dbReference type="PANTHER" id="PTHR45782">
    <property type="entry name" value="MITOCHONDRIAL RIBOSOME-ASSOCIATED GTPASE 1"/>
    <property type="match status" value="1"/>
</dbReference>
<dbReference type="GO" id="GO:0005525">
    <property type="term" value="F:GTP binding"/>
    <property type="evidence" value="ECO:0007669"/>
    <property type="project" value="UniProtKB-KW"/>
</dbReference>
<dbReference type="InterPro" id="IPR030378">
    <property type="entry name" value="G_CP_dom"/>
</dbReference>
<dbReference type="Proteomes" id="UP000243547">
    <property type="component" value="Unassembled WGS sequence"/>
</dbReference>
<evidence type="ECO:0000313" key="8">
    <source>
        <dbReference type="Proteomes" id="UP000243547"/>
    </source>
</evidence>
<proteinExistence type="inferred from homology"/>
<evidence type="ECO:0000256" key="5">
    <source>
        <dbReference type="PIRSR" id="PIRSR006230-1"/>
    </source>
</evidence>
<protein>
    <recommendedName>
        <fullName evidence="1 4">Ribosome biogenesis GTPase A</fullName>
    </recommendedName>
</protein>
<dbReference type="GO" id="GO:0003924">
    <property type="term" value="F:GTPase activity"/>
    <property type="evidence" value="ECO:0007669"/>
    <property type="project" value="TreeGrafter"/>
</dbReference>
<keyword evidence="8" id="KW-1185">Reference proteome</keyword>
<dbReference type="InterPro" id="IPR019991">
    <property type="entry name" value="GTP-bd_ribosome_bgen"/>
</dbReference>
<dbReference type="GO" id="GO:0005737">
    <property type="term" value="C:cytoplasm"/>
    <property type="evidence" value="ECO:0007669"/>
    <property type="project" value="UniProtKB-SubCell"/>
</dbReference>
<dbReference type="PANTHER" id="PTHR45782:SF4">
    <property type="entry name" value="MITOCHONDRIAL RIBOSOME-ASSOCIATED GTPASE 1"/>
    <property type="match status" value="1"/>
</dbReference>
<dbReference type="InterPro" id="IPR027417">
    <property type="entry name" value="P-loop_NTPase"/>
</dbReference>
<comment type="function">
    <text evidence="4">Required for a late step of 50S ribosomal subunit assembly. Has GTPase activity.</text>
</comment>
<comment type="subcellular location">
    <subcellularLocation>
        <location evidence="4">Cytoplasm</location>
    </subcellularLocation>
</comment>
<dbReference type="Gene3D" id="3.40.50.300">
    <property type="entry name" value="P-loop containing nucleotide triphosphate hydrolases"/>
    <property type="match status" value="1"/>
</dbReference>
<dbReference type="SUPFAM" id="SSF52540">
    <property type="entry name" value="P-loop containing nucleoside triphosphate hydrolases"/>
    <property type="match status" value="1"/>
</dbReference>
<dbReference type="InterPro" id="IPR023179">
    <property type="entry name" value="GTP-bd_ortho_bundle_sf"/>
</dbReference>
<dbReference type="AlphaFoldDB" id="A0A1M6KLZ0"/>
<dbReference type="FunFam" id="3.40.50.300:FF:000590">
    <property type="entry name" value="Ribosome biogenesis GTPase A"/>
    <property type="match status" value="1"/>
</dbReference>
<dbReference type="EMBL" id="FRAI01000005">
    <property type="protein sequence ID" value="SHJ59939.1"/>
    <property type="molecule type" value="Genomic_DNA"/>
</dbReference>
<evidence type="ECO:0000256" key="1">
    <source>
        <dbReference type="ARBA" id="ARBA00014898"/>
    </source>
</evidence>
<keyword evidence="3 4" id="KW-0342">GTP-binding</keyword>
<reference evidence="8" key="1">
    <citation type="submission" date="2016-11" db="EMBL/GenBank/DDBJ databases">
        <authorList>
            <person name="Varghese N."/>
            <person name="Submissions S."/>
        </authorList>
    </citation>
    <scope>NUCLEOTIDE SEQUENCE [LARGE SCALE GENOMIC DNA]</scope>
    <source>
        <strain evidence="8">DSM 14826</strain>
    </source>
</reference>
<dbReference type="InterPro" id="IPR016478">
    <property type="entry name" value="GTPase_MTG1"/>
</dbReference>
<accession>A0A1M6KLZ0</accession>
<evidence type="ECO:0000256" key="2">
    <source>
        <dbReference type="ARBA" id="ARBA00022741"/>
    </source>
</evidence>
<evidence type="ECO:0000313" key="7">
    <source>
        <dbReference type="EMBL" id="SHJ59939.1"/>
    </source>
</evidence>
<gene>
    <name evidence="7" type="ORF">SAMN02745227_00171</name>
</gene>
<feature type="domain" description="CP-type G" evidence="6">
    <location>
        <begin position="13"/>
        <end position="178"/>
    </location>
</feature>
<feature type="binding site" evidence="5">
    <location>
        <begin position="130"/>
        <end position="135"/>
    </location>
    <ligand>
        <name>GTP</name>
        <dbReference type="ChEBI" id="CHEBI:37565"/>
    </ligand>
</feature>
<dbReference type="Gene3D" id="1.10.1580.10">
    <property type="match status" value="1"/>
</dbReference>
<sequence>MQYQWYPGHMVKAKKLIKENLKLVDLVLELLDARIPLSSRNPDIDEIVGQKPRIILLSKCDLADKEKTNLWINYFTKNNIKCVEVDLIKGTGLKKVLSLAKEIGVQKHQHQLLKGRINRPTRMMILGIPNVGKSTLINKLANRSVAQTGDKPGVTKNKQWIKTGNNLEMMDTPGVLWPKFDDEMVGFKLAVTGAIRDEIVNFEDMAYRLIEFLMDNYPGLLNKRYGVPENITAPEYLIALSEKRGFLKQGNIVDYLKGAQSLVREFRQGKLGRITLDLLS</sequence>